<gene>
    <name evidence="2" type="ORF">EP867_00420</name>
</gene>
<dbReference type="EMBL" id="SBLC01000001">
    <property type="protein sequence ID" value="RWY45524.1"/>
    <property type="molecule type" value="Genomic_DNA"/>
</dbReference>
<dbReference type="Proteomes" id="UP000287168">
    <property type="component" value="Unassembled WGS sequence"/>
</dbReference>
<keyword evidence="3" id="KW-1185">Reference proteome</keyword>
<evidence type="ECO:0000259" key="1">
    <source>
        <dbReference type="Pfam" id="PF13439"/>
    </source>
</evidence>
<feature type="domain" description="Glycosyltransferase subfamily 4-like N-terminal" evidence="1">
    <location>
        <begin position="22"/>
        <end position="212"/>
    </location>
</feature>
<dbReference type="OrthoDB" id="9790710at2"/>
<dbReference type="Pfam" id="PF13692">
    <property type="entry name" value="Glyco_trans_1_4"/>
    <property type="match status" value="1"/>
</dbReference>
<reference evidence="2 3" key="1">
    <citation type="journal article" date="2015" name="Int. J. Syst. Evol. Microbiol.">
        <title>Gemmobacter intermedius sp. nov., isolated from a white stork (Ciconia ciconia).</title>
        <authorList>
            <person name="Kampfer P."/>
            <person name="Jerzak L."/>
            <person name="Wilharm G."/>
            <person name="Golke J."/>
            <person name="Busse H.J."/>
            <person name="Glaeser S.P."/>
        </authorList>
    </citation>
    <scope>NUCLEOTIDE SEQUENCE [LARGE SCALE GENOMIC DNA]</scope>
    <source>
        <strain evidence="2 3">119/4</strain>
    </source>
</reference>
<dbReference type="Pfam" id="PF13439">
    <property type="entry name" value="Glyco_transf_4"/>
    <property type="match status" value="1"/>
</dbReference>
<dbReference type="PANTHER" id="PTHR45947">
    <property type="entry name" value="SULFOQUINOVOSYL TRANSFERASE SQD2"/>
    <property type="match status" value="1"/>
</dbReference>
<protein>
    <submittedName>
        <fullName evidence="2">Colanic acid biosynthesis glycosyltransferase WcaL</fullName>
    </submittedName>
</protein>
<dbReference type="InterPro" id="IPR050194">
    <property type="entry name" value="Glycosyltransferase_grp1"/>
</dbReference>
<dbReference type="SUPFAM" id="SSF53756">
    <property type="entry name" value="UDP-Glycosyltransferase/glycogen phosphorylase"/>
    <property type="match status" value="1"/>
</dbReference>
<evidence type="ECO:0000313" key="3">
    <source>
        <dbReference type="Proteomes" id="UP000287168"/>
    </source>
</evidence>
<proteinExistence type="predicted"/>
<dbReference type="Gene3D" id="3.40.50.2000">
    <property type="entry name" value="Glycogen Phosphorylase B"/>
    <property type="match status" value="2"/>
</dbReference>
<dbReference type="InterPro" id="IPR028098">
    <property type="entry name" value="Glyco_trans_4-like_N"/>
</dbReference>
<comment type="caution">
    <text evidence="2">The sequence shown here is derived from an EMBL/GenBank/DDBJ whole genome shotgun (WGS) entry which is preliminary data.</text>
</comment>
<accession>A0A444MGN5</accession>
<dbReference type="PANTHER" id="PTHR45947:SF15">
    <property type="entry name" value="TEICHURONIC ACID BIOSYNTHESIS GLYCOSYLTRANSFERASE TUAC-RELATED"/>
    <property type="match status" value="1"/>
</dbReference>
<sequence>MKIAYILNTYPSPSHSFIRREINALEAQGHEVLRLAMRGDSAVLKDEGDRAEATKTRHILREGPGPLARAMLAQAGRVAAALPAALRAGRAGAGAGVPGTGGPLRHLIYLAEAARVAQIARAEGAGHLHAHFGTNAAMVAHLAHLISGLPYSFTLHGPEEFDAPLPLSLPAKIASAKFVAAISNFGRSQLMRWCEASHWHRLEVVHCGIEPAKFAAPLPLPEGQGRMVAIGRLSEQKGQLLLIEALAKACPQAPELHLTLVGDGGLRAPIEAAIARLGLTDRVTLTGWLDEAGVRQELARAHALVLPSFAEGLPMVVMEAMAAARPVLATYVAGIPELVVPGETGWLIPAGDVDGLATAMCELARTPAEHLTEMGLRGRERVLLRHDVSLEAAKLARAFAR</sequence>
<organism evidence="2 3">
    <name type="scientific">Falsigemmobacter intermedius</name>
    <dbReference type="NCBI Taxonomy" id="1553448"/>
    <lineage>
        <taxon>Bacteria</taxon>
        <taxon>Pseudomonadati</taxon>
        <taxon>Pseudomonadota</taxon>
        <taxon>Alphaproteobacteria</taxon>
        <taxon>Rhodobacterales</taxon>
        <taxon>Paracoccaceae</taxon>
        <taxon>Falsigemmobacter</taxon>
    </lineage>
</organism>
<evidence type="ECO:0000313" key="2">
    <source>
        <dbReference type="EMBL" id="RWY45524.1"/>
    </source>
</evidence>
<name>A0A444MGN5_9RHOB</name>
<dbReference type="RefSeq" id="WP_128486242.1">
    <property type="nucleotide sequence ID" value="NZ_JBHLXB010000011.1"/>
</dbReference>
<dbReference type="AlphaFoldDB" id="A0A444MGN5"/>
<dbReference type="GO" id="GO:0016757">
    <property type="term" value="F:glycosyltransferase activity"/>
    <property type="evidence" value="ECO:0007669"/>
    <property type="project" value="TreeGrafter"/>
</dbReference>
<keyword evidence="2" id="KW-0808">Transferase</keyword>